<organism evidence="4 5">
    <name type="scientific">Trametes pubescens</name>
    <name type="common">White-rot fungus</name>
    <dbReference type="NCBI Taxonomy" id="154538"/>
    <lineage>
        <taxon>Eukaryota</taxon>
        <taxon>Fungi</taxon>
        <taxon>Dikarya</taxon>
        <taxon>Basidiomycota</taxon>
        <taxon>Agaricomycotina</taxon>
        <taxon>Agaricomycetes</taxon>
        <taxon>Polyporales</taxon>
        <taxon>Polyporaceae</taxon>
        <taxon>Trametes</taxon>
    </lineage>
</organism>
<dbReference type="EMBL" id="MNAD01000814">
    <property type="protein sequence ID" value="OJT10133.1"/>
    <property type="molecule type" value="Genomic_DNA"/>
</dbReference>
<keyword evidence="5" id="KW-1185">Reference proteome</keyword>
<evidence type="ECO:0000313" key="4">
    <source>
        <dbReference type="EMBL" id="OJT10966.1"/>
    </source>
</evidence>
<dbReference type="EMBL" id="MNAD01000704">
    <property type="protein sequence ID" value="OJT10966.1"/>
    <property type="molecule type" value="Genomic_DNA"/>
</dbReference>
<dbReference type="EMBL" id="MNAD01000815">
    <property type="protein sequence ID" value="OJT10127.1"/>
    <property type="molecule type" value="Genomic_DNA"/>
</dbReference>
<proteinExistence type="predicted"/>
<feature type="region of interest" description="Disordered" evidence="1">
    <location>
        <begin position="138"/>
        <end position="159"/>
    </location>
</feature>
<name>A0A1M2VTU2_TRAPU</name>
<evidence type="ECO:0000256" key="1">
    <source>
        <dbReference type="SAM" id="MobiDB-lite"/>
    </source>
</evidence>
<reference evidence="4 5" key="1">
    <citation type="submission" date="2016-10" db="EMBL/GenBank/DDBJ databases">
        <title>Genome sequence of the basidiomycete white-rot fungus Trametes pubescens.</title>
        <authorList>
            <person name="Makela M.R."/>
            <person name="Granchi Z."/>
            <person name="Peng M."/>
            <person name="De Vries R.P."/>
            <person name="Grigoriev I."/>
            <person name="Riley R."/>
            <person name="Hilden K."/>
        </authorList>
    </citation>
    <scope>NUCLEOTIDE SEQUENCE [LARGE SCALE GENOMIC DNA]</scope>
    <source>
        <strain evidence="4 5">FBCC735</strain>
    </source>
</reference>
<protein>
    <submittedName>
        <fullName evidence="4">Uncharacterized protein</fullName>
    </submittedName>
</protein>
<dbReference type="AlphaFoldDB" id="A0A1M2VTU2"/>
<accession>A0A1M2VTU2</accession>
<evidence type="ECO:0000313" key="2">
    <source>
        <dbReference type="EMBL" id="OJT10127.1"/>
    </source>
</evidence>
<gene>
    <name evidence="4" type="ORF">TRAPUB_12528</name>
    <name evidence="3" type="ORF">TRAPUB_13383</name>
    <name evidence="2" type="ORF">TRAPUB_13385</name>
</gene>
<dbReference type="Proteomes" id="UP000184267">
    <property type="component" value="Unassembled WGS sequence"/>
</dbReference>
<comment type="caution">
    <text evidence="4">The sequence shown here is derived from an EMBL/GenBank/DDBJ whole genome shotgun (WGS) entry which is preliminary data.</text>
</comment>
<dbReference type="OrthoDB" id="2757446at2759"/>
<evidence type="ECO:0000313" key="3">
    <source>
        <dbReference type="EMBL" id="OJT10133.1"/>
    </source>
</evidence>
<evidence type="ECO:0000313" key="5">
    <source>
        <dbReference type="Proteomes" id="UP000184267"/>
    </source>
</evidence>
<sequence length="159" mass="18269">MPTAHTYALPSVLPSHQRPSLPKLALSDLDQLWDLKLVHAPSTIHPWPAGFFARDMARAFAFIGEDDADEPEDGSDQKLSLAARFEYVFGRPFKSTTYQRSQRAWINSTQAQRDWMTDLPRSKETMWTVCRKKLDGWRKEMGHKQGQGKYAQDDDVESE</sequence>